<name>A0AAV3XLD6_9CYAN</name>
<dbReference type="SUPFAM" id="SSF158472">
    <property type="entry name" value="HAMP domain-like"/>
    <property type="match status" value="1"/>
</dbReference>
<dbReference type="PROSITE" id="PS50046">
    <property type="entry name" value="PHYTOCHROME_2"/>
    <property type="match status" value="1"/>
</dbReference>
<feature type="domain" description="HAMP" evidence="8">
    <location>
        <begin position="396"/>
        <end position="448"/>
    </location>
</feature>
<dbReference type="GO" id="GO:0006935">
    <property type="term" value="P:chemotaxis"/>
    <property type="evidence" value="ECO:0007669"/>
    <property type="project" value="UniProtKB-ARBA"/>
</dbReference>
<keyword evidence="10" id="KW-1185">Reference proteome</keyword>
<dbReference type="AlphaFoldDB" id="A0AAV3XLD6"/>
<sequence>MTTQFERPLPKNSSSQGEETASAGWRQNGELPQPSGRPHVPSSATRKTPLLQWFSKLPVRNKLLAGLFASGVVSIGGLTGVGTGILVLHELGQLEKHAKTELEITKINYHIKVDQMAFDFNGKADNNTIIAAARNHAEGQPLSRTTQEQLKRLLRYAIIEHNIEYATLVGNDLRIIANANGNRTGEKFDPNGLVSTVLKYPNQIKTNAIASWKELETEAPPLPQGLGASDALIRYTVTPIRDPDTDAVIGVLVSGDIVNGKPTIVHKTLQILNGGYSAIYQWQSPGKFVLATSLNQEEGKAELATANVELSNSSILERAAAKVGNPVTDRIKVGTQTYTVAAEALPDFNGEPTAILVRGTPENELYSILKKDLILEGLIIAIVALLNFFLARILGQLIADPLKQLQQMAEKFATGDRQARSDIRTGDEIGQLAASFNHMADSIVAAEAQLAEQASHQEAVADRSRLLNQIVFSVRRSLNEEEILNTAITELRDALNTDRVVIYRFHDDWNGTIVAESVGGDWRKILGETVKDPFREGLIELYRNGRVRAMNDIYAEGLTDCHRNFLESFQIRASIVAPLLHSEQLMGLLCAHHCFAPRSWEEAEIDLVAKLAIQLGFALEQAALLQEQKMAKEAIQQQLIDLLGDIEGAAQGDLTVRAEVTAGEIGTVADFFNSIVESLRQIVTKVKQSALLVNASLGENEDGIRQLAQLALKQTEETTRTLESVQQMTASIQAVAWSASQAAEVARSASVTAESGEMAMDLTVQNILILRETVAETAKKVKRLGESSQQISKVVSLINQIAMQTNLLAINAGIEAARAGEEGHGFAVVAEEVGALANRSANATQEIERIVEGIQRETAQVVEAMEQSTAQVVEGTKLVEGTKQSLGQILEVSRQIDQLVQSIFTATVSQVQTAKAVSSLMQDIAQVSELTANSSRQVSQSLRQTVEIAQELQTSVGTFKVAS</sequence>
<dbReference type="CDD" id="cd11386">
    <property type="entry name" value="MCP_signal"/>
    <property type="match status" value="1"/>
</dbReference>
<gene>
    <name evidence="9" type="ORF">MiSe_72200</name>
</gene>
<feature type="domain" description="HAMP" evidence="8">
    <location>
        <begin position="633"/>
        <end position="684"/>
    </location>
</feature>
<dbReference type="PROSITE" id="PS50111">
    <property type="entry name" value="CHEMOTAXIS_TRANSDUC_2"/>
    <property type="match status" value="1"/>
</dbReference>
<dbReference type="SMART" id="SM00283">
    <property type="entry name" value="MA"/>
    <property type="match status" value="1"/>
</dbReference>
<evidence type="ECO:0000259" key="7">
    <source>
        <dbReference type="PROSITE" id="PS50111"/>
    </source>
</evidence>
<reference evidence="9" key="1">
    <citation type="submission" date="2019-10" db="EMBL/GenBank/DDBJ databases">
        <title>Draft genome sequece of Microseira wollei NIES-4236.</title>
        <authorList>
            <person name="Yamaguchi H."/>
            <person name="Suzuki S."/>
            <person name="Kawachi M."/>
        </authorList>
    </citation>
    <scope>NUCLEOTIDE SEQUENCE</scope>
    <source>
        <strain evidence="9">NIES-4236</strain>
    </source>
</reference>
<evidence type="ECO:0000256" key="4">
    <source>
        <dbReference type="SAM" id="MobiDB-lite"/>
    </source>
</evidence>
<dbReference type="InterPro" id="IPR003660">
    <property type="entry name" value="HAMP_dom"/>
</dbReference>
<keyword evidence="5" id="KW-1133">Transmembrane helix</keyword>
<dbReference type="Pfam" id="PF00672">
    <property type="entry name" value="HAMP"/>
    <property type="match status" value="1"/>
</dbReference>
<dbReference type="Proteomes" id="UP001050975">
    <property type="component" value="Unassembled WGS sequence"/>
</dbReference>
<keyword evidence="5" id="KW-0812">Transmembrane</keyword>
<dbReference type="Gene3D" id="1.10.8.500">
    <property type="entry name" value="HAMP domain in histidine kinase"/>
    <property type="match status" value="1"/>
</dbReference>
<dbReference type="InterPro" id="IPR029016">
    <property type="entry name" value="GAF-like_dom_sf"/>
</dbReference>
<dbReference type="CDD" id="cd06225">
    <property type="entry name" value="HAMP"/>
    <property type="match status" value="2"/>
</dbReference>
<comment type="caution">
    <text evidence="9">The sequence shown here is derived from an EMBL/GenBank/DDBJ whole genome shotgun (WGS) entry which is preliminary data.</text>
</comment>
<accession>A0AAV3XLD6</accession>
<dbReference type="Gene3D" id="3.30.450.40">
    <property type="match status" value="1"/>
</dbReference>
<feature type="transmembrane region" description="Helical" evidence="5">
    <location>
        <begin position="373"/>
        <end position="394"/>
    </location>
</feature>
<evidence type="ECO:0000256" key="1">
    <source>
        <dbReference type="ARBA" id="ARBA00023224"/>
    </source>
</evidence>
<feature type="domain" description="Phytochrome chromophore attachment site" evidence="6">
    <location>
        <begin position="479"/>
        <end position="614"/>
    </location>
</feature>
<evidence type="ECO:0000256" key="3">
    <source>
        <dbReference type="PROSITE-ProRule" id="PRU00284"/>
    </source>
</evidence>
<dbReference type="SMART" id="SM00065">
    <property type="entry name" value="GAF"/>
    <property type="match status" value="1"/>
</dbReference>
<dbReference type="SMART" id="SM00304">
    <property type="entry name" value="HAMP"/>
    <property type="match status" value="2"/>
</dbReference>
<dbReference type="PANTHER" id="PTHR32089:SF114">
    <property type="entry name" value="METHYL-ACCEPTING CHEMOTAXIS PROTEIN MCPB"/>
    <property type="match status" value="1"/>
</dbReference>
<dbReference type="EMBL" id="BLAY01000162">
    <property type="protein sequence ID" value="GET42403.1"/>
    <property type="molecule type" value="Genomic_DNA"/>
</dbReference>
<feature type="transmembrane region" description="Helical" evidence="5">
    <location>
        <begin position="63"/>
        <end position="88"/>
    </location>
</feature>
<dbReference type="InterPro" id="IPR004089">
    <property type="entry name" value="MCPsignal_dom"/>
</dbReference>
<dbReference type="RefSeq" id="WP_226589883.1">
    <property type="nucleotide sequence ID" value="NZ_BLAY01000162.1"/>
</dbReference>
<dbReference type="InterPro" id="IPR003018">
    <property type="entry name" value="GAF"/>
</dbReference>
<feature type="domain" description="Methyl-accepting transducer" evidence="7">
    <location>
        <begin position="689"/>
        <end position="925"/>
    </location>
</feature>
<evidence type="ECO:0000259" key="8">
    <source>
        <dbReference type="PROSITE" id="PS50885"/>
    </source>
</evidence>
<evidence type="ECO:0000256" key="2">
    <source>
        <dbReference type="ARBA" id="ARBA00029447"/>
    </source>
</evidence>
<feature type="region of interest" description="Disordered" evidence="4">
    <location>
        <begin position="1"/>
        <end position="44"/>
    </location>
</feature>
<feature type="compositionally biased region" description="Polar residues" evidence="4">
    <location>
        <begin position="1"/>
        <end position="19"/>
    </location>
</feature>
<keyword evidence="1 3" id="KW-0807">Transducer</keyword>
<dbReference type="GO" id="GO:0016020">
    <property type="term" value="C:membrane"/>
    <property type="evidence" value="ECO:0007669"/>
    <property type="project" value="InterPro"/>
</dbReference>
<comment type="similarity">
    <text evidence="2">Belongs to the methyl-accepting chemotaxis (MCP) protein family.</text>
</comment>
<evidence type="ECO:0000259" key="6">
    <source>
        <dbReference type="PROSITE" id="PS50046"/>
    </source>
</evidence>
<evidence type="ECO:0000256" key="5">
    <source>
        <dbReference type="SAM" id="Phobius"/>
    </source>
</evidence>
<dbReference type="Gene3D" id="1.10.287.950">
    <property type="entry name" value="Methyl-accepting chemotaxis protein"/>
    <property type="match status" value="1"/>
</dbReference>
<keyword evidence="5" id="KW-0472">Membrane</keyword>
<dbReference type="PANTHER" id="PTHR32089">
    <property type="entry name" value="METHYL-ACCEPTING CHEMOTAXIS PROTEIN MCPB"/>
    <property type="match status" value="1"/>
</dbReference>
<dbReference type="Pfam" id="PF01590">
    <property type="entry name" value="GAF"/>
    <property type="match status" value="1"/>
</dbReference>
<dbReference type="InterPro" id="IPR016132">
    <property type="entry name" value="Phyto_chromo_attachment"/>
</dbReference>
<proteinExistence type="inferred from homology"/>
<protein>
    <submittedName>
        <fullName evidence="9">Methyl-accepting chemotaxis protein</fullName>
    </submittedName>
</protein>
<dbReference type="PROSITE" id="PS50885">
    <property type="entry name" value="HAMP"/>
    <property type="match status" value="2"/>
</dbReference>
<evidence type="ECO:0000313" key="9">
    <source>
        <dbReference type="EMBL" id="GET42403.1"/>
    </source>
</evidence>
<dbReference type="SUPFAM" id="SSF55781">
    <property type="entry name" value="GAF domain-like"/>
    <property type="match status" value="1"/>
</dbReference>
<dbReference type="SUPFAM" id="SSF58104">
    <property type="entry name" value="Methyl-accepting chemotaxis protein (MCP) signaling domain"/>
    <property type="match status" value="1"/>
</dbReference>
<organism evidence="9 10">
    <name type="scientific">Microseira wollei NIES-4236</name>
    <dbReference type="NCBI Taxonomy" id="2530354"/>
    <lineage>
        <taxon>Bacteria</taxon>
        <taxon>Bacillati</taxon>
        <taxon>Cyanobacteriota</taxon>
        <taxon>Cyanophyceae</taxon>
        <taxon>Oscillatoriophycideae</taxon>
        <taxon>Aerosakkonematales</taxon>
        <taxon>Aerosakkonemataceae</taxon>
        <taxon>Microseira</taxon>
    </lineage>
</organism>
<dbReference type="FunFam" id="1.10.287.950:FF:000001">
    <property type="entry name" value="Methyl-accepting chemotaxis sensory transducer"/>
    <property type="match status" value="1"/>
</dbReference>
<evidence type="ECO:0000313" key="10">
    <source>
        <dbReference type="Proteomes" id="UP001050975"/>
    </source>
</evidence>
<dbReference type="GO" id="GO:0007165">
    <property type="term" value="P:signal transduction"/>
    <property type="evidence" value="ECO:0007669"/>
    <property type="project" value="UniProtKB-KW"/>
</dbReference>
<dbReference type="Pfam" id="PF00015">
    <property type="entry name" value="MCPsignal"/>
    <property type="match status" value="1"/>
</dbReference>